<dbReference type="PROSITE" id="PS51257">
    <property type="entry name" value="PROKAR_LIPOPROTEIN"/>
    <property type="match status" value="1"/>
</dbReference>
<feature type="chain" id="PRO_5045376444" evidence="1">
    <location>
        <begin position="22"/>
        <end position="124"/>
    </location>
</feature>
<dbReference type="InterPro" id="IPR008972">
    <property type="entry name" value="Cupredoxin"/>
</dbReference>
<protein>
    <submittedName>
        <fullName evidence="2">Cytochrome C oxidase subunit II</fullName>
    </submittedName>
</protein>
<dbReference type="Gene3D" id="2.60.40.420">
    <property type="entry name" value="Cupredoxins - blue copper proteins"/>
    <property type="match status" value="1"/>
</dbReference>
<feature type="signal peptide" evidence="1">
    <location>
        <begin position="1"/>
        <end position="21"/>
    </location>
</feature>
<organism evidence="2 3">
    <name type="scientific">Halalkalibacter alkalisediminis</name>
    <dbReference type="NCBI Taxonomy" id="935616"/>
    <lineage>
        <taxon>Bacteria</taxon>
        <taxon>Bacillati</taxon>
        <taxon>Bacillota</taxon>
        <taxon>Bacilli</taxon>
        <taxon>Bacillales</taxon>
        <taxon>Bacillaceae</taxon>
        <taxon>Halalkalibacter</taxon>
    </lineage>
</organism>
<keyword evidence="3" id="KW-1185">Reference proteome</keyword>
<dbReference type="Proteomes" id="UP001589833">
    <property type="component" value="Unassembled WGS sequence"/>
</dbReference>
<accession>A0ABV6ND94</accession>
<evidence type="ECO:0000256" key="1">
    <source>
        <dbReference type="SAM" id="SignalP"/>
    </source>
</evidence>
<evidence type="ECO:0000313" key="2">
    <source>
        <dbReference type="EMBL" id="MFC0558454.1"/>
    </source>
</evidence>
<dbReference type="RefSeq" id="WP_273840223.1">
    <property type="nucleotide sequence ID" value="NZ_JAQQWT010000001.1"/>
</dbReference>
<evidence type="ECO:0000313" key="3">
    <source>
        <dbReference type="Proteomes" id="UP001589833"/>
    </source>
</evidence>
<reference evidence="2 3" key="1">
    <citation type="submission" date="2024-09" db="EMBL/GenBank/DDBJ databases">
        <authorList>
            <person name="Sun Q."/>
            <person name="Mori K."/>
        </authorList>
    </citation>
    <scope>NUCLEOTIDE SEQUENCE [LARGE SCALE GENOMIC DNA]</scope>
    <source>
        <strain evidence="2 3">NCAIM B.02301</strain>
    </source>
</reference>
<sequence>MKKLFITGVSILLIGSLVACAGSSDEPATTKSEEASTIESGSTIVLEASNWKFDQEEYKVSAGEVTIQLKNVEGYHGVEIEGADLKIDGDGEQTVTLAAGEYIIYCSIPCGGDHDKMTAKLIVE</sequence>
<comment type="caution">
    <text evidence="2">The sequence shown here is derived from an EMBL/GenBank/DDBJ whole genome shotgun (WGS) entry which is preliminary data.</text>
</comment>
<dbReference type="EMBL" id="JBHLTR010000006">
    <property type="protein sequence ID" value="MFC0558454.1"/>
    <property type="molecule type" value="Genomic_DNA"/>
</dbReference>
<dbReference type="SUPFAM" id="SSF49503">
    <property type="entry name" value="Cupredoxins"/>
    <property type="match status" value="1"/>
</dbReference>
<name>A0ABV6ND94_9BACI</name>
<proteinExistence type="predicted"/>
<gene>
    <name evidence="2" type="ORF">ACFFH4_05265</name>
</gene>
<keyword evidence="1" id="KW-0732">Signal</keyword>